<dbReference type="Proteomes" id="UP000251088">
    <property type="component" value="Unassembled WGS sequence"/>
</dbReference>
<accession>A0A2X3CVG9</accession>
<keyword evidence="1" id="KW-0732">Signal</keyword>
<evidence type="ECO:0000313" key="2">
    <source>
        <dbReference type="EMBL" id="SQC16674.1"/>
    </source>
</evidence>
<evidence type="ECO:0000256" key="1">
    <source>
        <dbReference type="SAM" id="SignalP"/>
    </source>
</evidence>
<dbReference type="AlphaFoldDB" id="A0A2X3CVG9"/>
<feature type="signal peptide" evidence="1">
    <location>
        <begin position="1"/>
        <end position="25"/>
    </location>
</feature>
<organism evidence="2 3">
    <name type="scientific">Klebsiella pneumoniae</name>
    <dbReference type="NCBI Taxonomy" id="573"/>
    <lineage>
        <taxon>Bacteria</taxon>
        <taxon>Pseudomonadati</taxon>
        <taxon>Pseudomonadota</taxon>
        <taxon>Gammaproteobacteria</taxon>
        <taxon>Enterobacterales</taxon>
        <taxon>Enterobacteriaceae</taxon>
        <taxon>Klebsiella/Raoultella group</taxon>
        <taxon>Klebsiella</taxon>
        <taxon>Klebsiella pneumoniae complex</taxon>
    </lineage>
</organism>
<sequence>MNMRDGSTRGLLVASLLLLSLPALAYEGSSTVNFNVTGTSKRLPVRWPWSRRTVSI</sequence>
<dbReference type="EMBL" id="UAWN01000012">
    <property type="protein sequence ID" value="SQC16674.1"/>
    <property type="molecule type" value="Genomic_DNA"/>
</dbReference>
<feature type="chain" id="PRO_5016066746" evidence="1">
    <location>
        <begin position="26"/>
        <end position="56"/>
    </location>
</feature>
<reference evidence="2 3" key="1">
    <citation type="submission" date="2018-06" db="EMBL/GenBank/DDBJ databases">
        <authorList>
            <consortium name="Pathogen Informatics"/>
            <person name="Doyle S."/>
        </authorList>
    </citation>
    <scope>NUCLEOTIDE SEQUENCE [LARGE SCALE GENOMIC DNA]</scope>
    <source>
        <strain evidence="2 3">NCTC9128</strain>
    </source>
</reference>
<proteinExistence type="predicted"/>
<protein>
    <submittedName>
        <fullName evidence="2">Fimbrial protein</fullName>
    </submittedName>
</protein>
<gene>
    <name evidence="2" type="ORF">NCTC9128_04268</name>
</gene>
<name>A0A2X3CVG9_KLEPN</name>
<evidence type="ECO:0000313" key="3">
    <source>
        <dbReference type="Proteomes" id="UP000251088"/>
    </source>
</evidence>